<keyword evidence="9" id="KW-1185">Reference proteome</keyword>
<dbReference type="CDD" id="cd08010">
    <property type="entry name" value="MltG_like"/>
    <property type="match status" value="1"/>
</dbReference>
<dbReference type="PANTHER" id="PTHR30518:SF2">
    <property type="entry name" value="ENDOLYTIC MUREIN TRANSGLYCOSYLASE"/>
    <property type="match status" value="1"/>
</dbReference>
<comment type="subcellular location">
    <subcellularLocation>
        <location evidence="7">Cell membrane</location>
        <topology evidence="7">Single-pass membrane protein</topology>
    </subcellularLocation>
</comment>
<evidence type="ECO:0000256" key="4">
    <source>
        <dbReference type="ARBA" id="ARBA00023136"/>
    </source>
</evidence>
<dbReference type="EC" id="4.2.2.29" evidence="7"/>
<proteinExistence type="inferred from homology"/>
<dbReference type="PANTHER" id="PTHR30518">
    <property type="entry name" value="ENDOLYTIC MUREIN TRANSGLYCOSYLASE"/>
    <property type="match status" value="1"/>
</dbReference>
<keyword evidence="2 7" id="KW-0812">Transmembrane</keyword>
<comment type="similarity">
    <text evidence="7">Belongs to the transglycosylase MltG family.</text>
</comment>
<comment type="function">
    <text evidence="7">Functions as a peptidoglycan terminase that cleaves nascent peptidoglycan strands endolytically to terminate their elongation.</text>
</comment>
<protein>
    <recommendedName>
        <fullName evidence="7">Endolytic murein transglycosylase</fullName>
        <ecNumber evidence="7">4.2.2.29</ecNumber>
    </recommendedName>
    <alternativeName>
        <fullName evidence="7">Peptidoglycan lytic transglycosylase</fullName>
    </alternativeName>
    <alternativeName>
        <fullName evidence="7">Peptidoglycan polymerization terminase</fullName>
    </alternativeName>
</protein>
<feature type="site" description="Important for catalytic activity" evidence="7">
    <location>
        <position position="215"/>
    </location>
</feature>
<dbReference type="InterPro" id="IPR003770">
    <property type="entry name" value="MLTG-like"/>
</dbReference>
<evidence type="ECO:0000256" key="7">
    <source>
        <dbReference type="HAMAP-Rule" id="MF_02065"/>
    </source>
</evidence>
<keyword evidence="4 7" id="KW-0472">Membrane</keyword>
<dbReference type="EMBL" id="JBHMEY010000020">
    <property type="protein sequence ID" value="MFB9096761.1"/>
    <property type="molecule type" value="Genomic_DNA"/>
</dbReference>
<dbReference type="Proteomes" id="UP001589607">
    <property type="component" value="Unassembled WGS sequence"/>
</dbReference>
<comment type="catalytic activity">
    <reaction evidence="7">
        <text>a peptidoglycan chain = a peptidoglycan chain with N-acetyl-1,6-anhydromuramyl-[peptide] at the reducing end + a peptidoglycan chain with N-acetylglucosamine at the non-reducing end.</text>
        <dbReference type="EC" id="4.2.2.29"/>
    </reaction>
</comment>
<accession>A0ABV5GN10</accession>
<name>A0ABV5GN10_9FLAO</name>
<evidence type="ECO:0000256" key="5">
    <source>
        <dbReference type="ARBA" id="ARBA00023239"/>
    </source>
</evidence>
<feature type="transmembrane region" description="Helical" evidence="7">
    <location>
        <begin position="6"/>
        <end position="26"/>
    </location>
</feature>
<evidence type="ECO:0000313" key="8">
    <source>
        <dbReference type="EMBL" id="MFB9096761.1"/>
    </source>
</evidence>
<evidence type="ECO:0000256" key="3">
    <source>
        <dbReference type="ARBA" id="ARBA00022989"/>
    </source>
</evidence>
<organism evidence="8 9">
    <name type="scientific">Flavobacterium jumunjinense</name>
    <dbReference type="NCBI Taxonomy" id="998845"/>
    <lineage>
        <taxon>Bacteria</taxon>
        <taxon>Pseudomonadati</taxon>
        <taxon>Bacteroidota</taxon>
        <taxon>Flavobacteriia</taxon>
        <taxon>Flavobacteriales</taxon>
        <taxon>Flavobacteriaceae</taxon>
        <taxon>Flavobacterium</taxon>
    </lineage>
</organism>
<evidence type="ECO:0000313" key="9">
    <source>
        <dbReference type="Proteomes" id="UP001589607"/>
    </source>
</evidence>
<comment type="caution">
    <text evidence="8">The sequence shown here is derived from an EMBL/GenBank/DDBJ whole genome shotgun (WGS) entry which is preliminary data.</text>
</comment>
<evidence type="ECO:0000256" key="2">
    <source>
        <dbReference type="ARBA" id="ARBA00022692"/>
    </source>
</evidence>
<keyword evidence="1 7" id="KW-1003">Cell membrane</keyword>
<dbReference type="HAMAP" id="MF_02065">
    <property type="entry name" value="MltG"/>
    <property type="match status" value="1"/>
</dbReference>
<reference evidence="8 9" key="1">
    <citation type="submission" date="2024-09" db="EMBL/GenBank/DDBJ databases">
        <authorList>
            <person name="Sun Q."/>
            <person name="Mori K."/>
        </authorList>
    </citation>
    <scope>NUCLEOTIDE SEQUENCE [LARGE SCALE GENOMIC DNA]</scope>
    <source>
        <strain evidence="8 9">CECT 7955</strain>
    </source>
</reference>
<gene>
    <name evidence="7 8" type="primary">mltG</name>
    <name evidence="8" type="ORF">ACFFVF_09560</name>
</gene>
<dbReference type="NCBIfam" id="TIGR00247">
    <property type="entry name" value="endolytic transglycosylase MltG"/>
    <property type="match status" value="1"/>
</dbReference>
<dbReference type="Gene3D" id="3.30.160.60">
    <property type="entry name" value="Classic Zinc Finger"/>
    <property type="match status" value="1"/>
</dbReference>
<dbReference type="Pfam" id="PF02618">
    <property type="entry name" value="YceG"/>
    <property type="match status" value="1"/>
</dbReference>
<evidence type="ECO:0000256" key="6">
    <source>
        <dbReference type="ARBA" id="ARBA00023316"/>
    </source>
</evidence>
<evidence type="ECO:0000256" key="1">
    <source>
        <dbReference type="ARBA" id="ARBA00022475"/>
    </source>
</evidence>
<keyword evidence="3 7" id="KW-1133">Transmembrane helix</keyword>
<keyword evidence="6 7" id="KW-0961">Cell wall biogenesis/degradation</keyword>
<sequence>MNLKKIIAFLAVAGIVVAGIVVYYVYNKAFLPNTKFSEKEVLVFVPSNTSYEGVKEILSPFLNSIEDFDFVAVKRKYAQNVKAGKFLLKKGMSNYDIIKAMRSNIPIKVAFNNQETINKLAQRLASQIEPDSIAFIEAFTNVDFLTENKFTEDEVLAMFIPNTYEFYWDTSATKVADKMAKEYRKFWNDERKAKASNLNLSAVEVCVLASIVHKETAKVSERPSVAGVYLNRMAIGMPLQADPTVIYAMKRNSGDFDQVIKRVYSKDTQGTISPYNTYINLGLPPGPIAMPDISAIDAVLNAEKHDYIYFCANPEKPGYHAFASNYAQHQTNARKYSQWVNKLGINR</sequence>
<dbReference type="RefSeq" id="WP_236456810.1">
    <property type="nucleotide sequence ID" value="NZ_CBCSGE010000018.1"/>
</dbReference>
<keyword evidence="5 7" id="KW-0456">Lyase</keyword>